<keyword evidence="1" id="KW-0472">Membrane</keyword>
<reference evidence="3" key="1">
    <citation type="submission" date="2017-09" db="EMBL/GenBank/DDBJ databases">
        <authorList>
            <person name="Varghese N."/>
            <person name="Submissions S."/>
        </authorList>
    </citation>
    <scope>NUCLEOTIDE SEQUENCE [LARGE SCALE GENOMIC DNA]</scope>
    <source>
        <strain evidence="3">CGMCC 4.6857</strain>
    </source>
</reference>
<evidence type="ECO:0000313" key="2">
    <source>
        <dbReference type="EMBL" id="SNY37225.1"/>
    </source>
</evidence>
<feature type="transmembrane region" description="Helical" evidence="1">
    <location>
        <begin position="120"/>
        <end position="147"/>
    </location>
</feature>
<feature type="transmembrane region" description="Helical" evidence="1">
    <location>
        <begin position="221"/>
        <end position="243"/>
    </location>
</feature>
<dbReference type="AlphaFoldDB" id="A0A285HNC3"/>
<dbReference type="EMBL" id="OBDY01000005">
    <property type="protein sequence ID" value="SNY37225.1"/>
    <property type="molecule type" value="Genomic_DNA"/>
</dbReference>
<keyword evidence="1" id="KW-0812">Transmembrane</keyword>
<dbReference type="Proteomes" id="UP000219612">
    <property type="component" value="Unassembled WGS sequence"/>
</dbReference>
<organism evidence="2 3">
    <name type="scientific">Paractinoplanes atraurantiacus</name>
    <dbReference type="NCBI Taxonomy" id="1036182"/>
    <lineage>
        <taxon>Bacteria</taxon>
        <taxon>Bacillati</taxon>
        <taxon>Actinomycetota</taxon>
        <taxon>Actinomycetes</taxon>
        <taxon>Micromonosporales</taxon>
        <taxon>Micromonosporaceae</taxon>
        <taxon>Paractinoplanes</taxon>
    </lineage>
</organism>
<accession>A0A285HNC3</accession>
<name>A0A285HNC3_9ACTN</name>
<sequence>MTPYEAMVRLYPSDHPRDEMLGVLEETGRRWHREAPSLLLGALRARSGGGHPARLRWLYATRAAALMLLVAGATAPILDLRYGVILLNNLMIATWICAGLAAAAVMLGTRVPALGLSLSALLLAGTDQTSTAAIAAYTLAAVLLLLPGPPLPVRNPLPILLAIAWAVDYTMPPWSQSALMIALLLWTLIDERILLATGLALSAGLITATEEVAAATDPRGLMIVAAWRLGIPLALIAVGATLIHHRVKA</sequence>
<keyword evidence="3" id="KW-1185">Reference proteome</keyword>
<dbReference type="OrthoDB" id="3292234at2"/>
<dbReference type="RefSeq" id="WP_097320419.1">
    <property type="nucleotide sequence ID" value="NZ_OBDY01000005.1"/>
</dbReference>
<evidence type="ECO:0000256" key="1">
    <source>
        <dbReference type="SAM" id="Phobius"/>
    </source>
</evidence>
<protein>
    <submittedName>
        <fullName evidence="2">Uncharacterized protein</fullName>
    </submittedName>
</protein>
<keyword evidence="1" id="KW-1133">Transmembrane helix</keyword>
<proteinExistence type="predicted"/>
<feature type="transmembrane region" description="Helical" evidence="1">
    <location>
        <begin position="193"/>
        <end position="209"/>
    </location>
</feature>
<feature type="transmembrane region" description="Helical" evidence="1">
    <location>
        <begin position="57"/>
        <end position="78"/>
    </location>
</feature>
<feature type="transmembrane region" description="Helical" evidence="1">
    <location>
        <begin position="84"/>
        <end position="108"/>
    </location>
</feature>
<feature type="transmembrane region" description="Helical" evidence="1">
    <location>
        <begin position="159"/>
        <end position="186"/>
    </location>
</feature>
<evidence type="ECO:0000313" key="3">
    <source>
        <dbReference type="Proteomes" id="UP000219612"/>
    </source>
</evidence>
<gene>
    <name evidence="2" type="ORF">SAMN05421748_10554</name>
</gene>